<comment type="caution">
    <text evidence="4">The sequence shown here is derived from an EMBL/GenBank/DDBJ whole genome shotgun (WGS) entry which is preliminary data.</text>
</comment>
<dbReference type="OrthoDB" id="424012at2759"/>
<keyword evidence="5" id="KW-1185">Reference proteome</keyword>
<evidence type="ECO:0000256" key="2">
    <source>
        <dbReference type="SAM" id="MobiDB-lite"/>
    </source>
</evidence>
<dbReference type="Pfam" id="PF02148">
    <property type="entry name" value="zf-UBP"/>
    <property type="match status" value="1"/>
</dbReference>
<reference evidence="4" key="1">
    <citation type="submission" date="2019-05" db="EMBL/GenBank/DDBJ databases">
        <title>Annotation for the trematode Fasciolopsis buski.</title>
        <authorList>
            <person name="Choi Y.-J."/>
        </authorList>
    </citation>
    <scope>NUCLEOTIDE SEQUENCE</scope>
    <source>
        <strain evidence="4">HT</strain>
        <tissue evidence="4">Whole worm</tissue>
    </source>
</reference>
<dbReference type="AlphaFoldDB" id="A0A8E0RT87"/>
<dbReference type="SMART" id="SM00290">
    <property type="entry name" value="ZnF_UBP"/>
    <property type="match status" value="1"/>
</dbReference>
<dbReference type="PANTHER" id="PTHR47665:SF1">
    <property type="entry name" value="HISTONE DEACETYLASE-LIKE PROTEIN"/>
    <property type="match status" value="1"/>
</dbReference>
<feature type="compositionally biased region" description="Polar residues" evidence="2">
    <location>
        <begin position="369"/>
        <end position="386"/>
    </location>
</feature>
<evidence type="ECO:0000313" key="5">
    <source>
        <dbReference type="Proteomes" id="UP000728185"/>
    </source>
</evidence>
<proteinExistence type="predicted"/>
<feature type="domain" description="UBP-type" evidence="3">
    <location>
        <begin position="435"/>
        <end position="534"/>
    </location>
</feature>
<evidence type="ECO:0000313" key="4">
    <source>
        <dbReference type="EMBL" id="KAA0190264.1"/>
    </source>
</evidence>
<dbReference type="InterPro" id="IPR037138">
    <property type="entry name" value="His_deacetylse_dom_sf"/>
</dbReference>
<keyword evidence="1" id="KW-0479">Metal-binding</keyword>
<dbReference type="Pfam" id="PF00850">
    <property type="entry name" value="Hist_deacetyl"/>
    <property type="match status" value="1"/>
</dbReference>
<dbReference type="Proteomes" id="UP000728185">
    <property type="component" value="Unassembled WGS sequence"/>
</dbReference>
<organism evidence="4 5">
    <name type="scientific">Fasciolopsis buskii</name>
    <dbReference type="NCBI Taxonomy" id="27845"/>
    <lineage>
        <taxon>Eukaryota</taxon>
        <taxon>Metazoa</taxon>
        <taxon>Spiralia</taxon>
        <taxon>Lophotrochozoa</taxon>
        <taxon>Platyhelminthes</taxon>
        <taxon>Trematoda</taxon>
        <taxon>Digenea</taxon>
        <taxon>Plagiorchiida</taxon>
        <taxon>Echinostomata</taxon>
        <taxon>Echinostomatoidea</taxon>
        <taxon>Fasciolidae</taxon>
        <taxon>Fasciolopsis</taxon>
    </lineage>
</organism>
<sequence>RHVRDGEYIAVFTHLILPVLYEFRPQLILVSAGFDATRGDRLGGLNLSAECFAHLTHLLLTVAYLNPCSNQHTPSTDSDHESSARVTRSRHHEEMRANFAGGLILALEGGYHLSSTAEAICQSVASLLGDCCPRLSVALAPSEKGSKAIRRTLSVHEKYWKQLQCFGIVHGSFVSDDPSRINSLTRSRVSSYPAVAFTGQLEAEIQSRLEELSLSDVASPQVTTLHHLPSNTTTTRPLSTNSASLFTPDAVGLTSLSNSIASTSVTARQTDLGSPITLTQAPDQTNAPGGGTDFSMTHPTGTNEQIASISIEAHSSSTTLVIPSILPPNVDDLGHLRIGSPYTGQSDRSSLTSDSPLNPHFRFPVENTLGISGSSDAPSTTVPLSESGGNPVVAVATLQDLMDLGNIGTEDIHAFFGLRSTQQLPQRLFAVTPLPWCPHLASVRNSPDWAPNVNATCGRCENELENWVCLNCHAVYCGRYANSHMLEHFSSARHPLVLSFADLSSWCYECEAYIHNEVSNSHLSGSYILIQHLLSFRMNAENIRFPKCISNRADVKVCRFR</sequence>
<dbReference type="InterPro" id="IPR023696">
    <property type="entry name" value="Ureohydrolase_dom_sf"/>
</dbReference>
<dbReference type="SUPFAM" id="SSF57850">
    <property type="entry name" value="RING/U-box"/>
    <property type="match status" value="1"/>
</dbReference>
<feature type="non-terminal residue" evidence="4">
    <location>
        <position position="1"/>
    </location>
</feature>
<gene>
    <name evidence="4" type="ORF">FBUS_10970</name>
</gene>
<feature type="region of interest" description="Disordered" evidence="2">
    <location>
        <begin position="336"/>
        <end position="386"/>
    </location>
</feature>
<dbReference type="InterPro" id="IPR023801">
    <property type="entry name" value="His_deacetylse_dom"/>
</dbReference>
<dbReference type="Gene3D" id="3.40.800.20">
    <property type="entry name" value="Histone deacetylase domain"/>
    <property type="match status" value="1"/>
</dbReference>
<accession>A0A8E0RT87</accession>
<dbReference type="PANTHER" id="PTHR47665">
    <property type="entry name" value="HISTONE DEACETYLASE-LIKE PROTEIN"/>
    <property type="match status" value="1"/>
</dbReference>
<keyword evidence="1" id="KW-0862">Zinc</keyword>
<protein>
    <submittedName>
        <fullName evidence="4">Histone deacetylase 6</fullName>
    </submittedName>
</protein>
<dbReference type="Gene3D" id="3.30.40.10">
    <property type="entry name" value="Zinc/RING finger domain, C3HC4 (zinc finger)"/>
    <property type="match status" value="1"/>
</dbReference>
<evidence type="ECO:0000259" key="3">
    <source>
        <dbReference type="PROSITE" id="PS50271"/>
    </source>
</evidence>
<dbReference type="SUPFAM" id="SSF52768">
    <property type="entry name" value="Arginase/deacetylase"/>
    <property type="match status" value="1"/>
</dbReference>
<dbReference type="GO" id="GO:0008270">
    <property type="term" value="F:zinc ion binding"/>
    <property type="evidence" value="ECO:0007669"/>
    <property type="project" value="UniProtKB-KW"/>
</dbReference>
<dbReference type="InterPro" id="IPR001607">
    <property type="entry name" value="Znf_UBP"/>
</dbReference>
<dbReference type="PROSITE" id="PS50271">
    <property type="entry name" value="ZF_UBP"/>
    <property type="match status" value="1"/>
</dbReference>
<keyword evidence="1" id="KW-0863">Zinc-finger</keyword>
<dbReference type="EMBL" id="LUCM01007248">
    <property type="protein sequence ID" value="KAA0190264.1"/>
    <property type="molecule type" value="Genomic_DNA"/>
</dbReference>
<evidence type="ECO:0000256" key="1">
    <source>
        <dbReference type="PROSITE-ProRule" id="PRU00502"/>
    </source>
</evidence>
<dbReference type="InterPro" id="IPR013083">
    <property type="entry name" value="Znf_RING/FYVE/PHD"/>
</dbReference>
<name>A0A8E0RT87_9TREM</name>
<feature type="compositionally biased region" description="Polar residues" evidence="2">
    <location>
        <begin position="342"/>
        <end position="356"/>
    </location>
</feature>